<evidence type="ECO:0000256" key="3">
    <source>
        <dbReference type="ARBA" id="ARBA00022989"/>
    </source>
</evidence>
<feature type="domain" description="SXP/RAL-2 family protein Ani s 5-like cation-binding" evidence="6">
    <location>
        <begin position="243"/>
        <end position="331"/>
    </location>
</feature>
<comment type="subcellular location">
    <subcellularLocation>
        <location evidence="1">Membrane</location>
        <topology evidence="1">Multi-pass membrane protein</topology>
    </subcellularLocation>
</comment>
<feature type="transmembrane region" description="Helical" evidence="5">
    <location>
        <begin position="132"/>
        <end position="154"/>
    </location>
</feature>
<dbReference type="Proteomes" id="UP000492821">
    <property type="component" value="Unassembled WGS sequence"/>
</dbReference>
<evidence type="ECO:0000259" key="6">
    <source>
        <dbReference type="Pfam" id="PF02520"/>
    </source>
</evidence>
<evidence type="ECO:0000256" key="1">
    <source>
        <dbReference type="ARBA" id="ARBA00004141"/>
    </source>
</evidence>
<feature type="transmembrane region" description="Helical" evidence="5">
    <location>
        <begin position="50"/>
        <end position="76"/>
    </location>
</feature>
<feature type="transmembrane region" description="Helical" evidence="5">
    <location>
        <begin position="88"/>
        <end position="107"/>
    </location>
</feature>
<proteinExistence type="predicted"/>
<sequence length="365" mass="40827">MIAKSGAVFVILNSLSMFVVHSVHQYIYHFQNTECGAFFLRWQCLLVRGIGYFAIVGLNHTQFAFFIERCLAVIFVRKYEHSSSRTGVALNVALWSSVISVTIYTFGKEKWTAPNAYCGGTTEENFIQVRNVLYFGAVLNVICVVGNITLYSYCHKQNKLYQTSSFDLKRKPAAFLQTKHSTLSMKFQIRENATTTGITLPLALVNSLCALGYIVANYICRYMFTVDTNPVNFYVAAEVSQLAYKAIELNPNLSWNQKMSQMQQWANGQSAETQAGFSAWQQNVNSTITSLITQGDSAVTSLSSGAQSLYAQIKPIFTNYDLTGVDQCTQILPDLNSVDKSVVNELKTLPIARLAIGHCYDNHHH</sequence>
<reference evidence="8" key="2">
    <citation type="submission" date="2020-10" db="UniProtKB">
        <authorList>
            <consortium name="WormBaseParasite"/>
        </authorList>
    </citation>
    <scope>IDENTIFICATION</scope>
</reference>
<evidence type="ECO:0000313" key="8">
    <source>
        <dbReference type="WBParaSite" id="Pan_g4102.t1"/>
    </source>
</evidence>
<dbReference type="Gene3D" id="1.20.1070.10">
    <property type="entry name" value="Rhodopsin 7-helix transmembrane proteins"/>
    <property type="match status" value="1"/>
</dbReference>
<keyword evidence="4 5" id="KW-0472">Membrane</keyword>
<dbReference type="GO" id="GO:0016020">
    <property type="term" value="C:membrane"/>
    <property type="evidence" value="ECO:0007669"/>
    <property type="project" value="UniProtKB-SubCell"/>
</dbReference>
<dbReference type="WBParaSite" id="Pan_g4102.t1">
    <property type="protein sequence ID" value="Pan_g4102.t1"/>
    <property type="gene ID" value="Pan_g4102"/>
</dbReference>
<dbReference type="AlphaFoldDB" id="A0A7E4VZ00"/>
<keyword evidence="3 5" id="KW-1133">Transmembrane helix</keyword>
<organism evidence="7 8">
    <name type="scientific">Panagrellus redivivus</name>
    <name type="common">Microworm</name>
    <dbReference type="NCBI Taxonomy" id="6233"/>
    <lineage>
        <taxon>Eukaryota</taxon>
        <taxon>Metazoa</taxon>
        <taxon>Ecdysozoa</taxon>
        <taxon>Nematoda</taxon>
        <taxon>Chromadorea</taxon>
        <taxon>Rhabditida</taxon>
        <taxon>Tylenchina</taxon>
        <taxon>Panagrolaimomorpha</taxon>
        <taxon>Panagrolaimoidea</taxon>
        <taxon>Panagrolaimidae</taxon>
        <taxon>Panagrellus</taxon>
    </lineage>
</organism>
<keyword evidence="2 5" id="KW-0812">Transmembrane</keyword>
<evidence type="ECO:0000256" key="2">
    <source>
        <dbReference type="ARBA" id="ARBA00022692"/>
    </source>
</evidence>
<evidence type="ECO:0000313" key="7">
    <source>
        <dbReference type="Proteomes" id="UP000492821"/>
    </source>
</evidence>
<dbReference type="InterPro" id="IPR053286">
    <property type="entry name" value="Nematode_rcpt-like_srab"/>
</dbReference>
<dbReference type="PANTHER" id="PTHR46561:SF11">
    <property type="entry name" value="SERPENTINE RECEPTOR CLASS ALPHA_BETA-14"/>
    <property type="match status" value="1"/>
</dbReference>
<dbReference type="Pfam" id="PF02520">
    <property type="entry name" value="ANIS5_cation-bd"/>
    <property type="match status" value="1"/>
</dbReference>
<dbReference type="InterPro" id="IPR019408">
    <property type="entry name" value="7TM_GPCR_serpentine_rcpt_Srab"/>
</dbReference>
<dbReference type="PANTHER" id="PTHR46561">
    <property type="entry name" value="SERPENTINE RECEPTOR, CLASS AB (CLASS A-LIKE)-RELATED"/>
    <property type="match status" value="1"/>
</dbReference>
<dbReference type="Pfam" id="PF10292">
    <property type="entry name" value="7TM_GPCR_Srab"/>
    <property type="match status" value="1"/>
</dbReference>
<evidence type="ECO:0000256" key="4">
    <source>
        <dbReference type="ARBA" id="ARBA00023136"/>
    </source>
</evidence>
<name>A0A7E4VZ00_PANRE</name>
<feature type="transmembrane region" description="Helical" evidence="5">
    <location>
        <begin position="7"/>
        <end position="30"/>
    </location>
</feature>
<evidence type="ECO:0000256" key="5">
    <source>
        <dbReference type="SAM" id="Phobius"/>
    </source>
</evidence>
<dbReference type="InterPro" id="IPR003677">
    <property type="entry name" value="ANIS5_cation-bd"/>
</dbReference>
<accession>A0A7E4VZ00</accession>
<reference evidence="7" key="1">
    <citation type="journal article" date="2013" name="Genetics">
        <title>The draft genome and transcriptome of Panagrellus redivivus are shaped by the harsh demands of a free-living lifestyle.</title>
        <authorList>
            <person name="Srinivasan J."/>
            <person name="Dillman A.R."/>
            <person name="Macchietto M.G."/>
            <person name="Heikkinen L."/>
            <person name="Lakso M."/>
            <person name="Fracchia K.M."/>
            <person name="Antoshechkin I."/>
            <person name="Mortazavi A."/>
            <person name="Wong G."/>
            <person name="Sternberg P.W."/>
        </authorList>
    </citation>
    <scope>NUCLEOTIDE SEQUENCE [LARGE SCALE GENOMIC DNA]</scope>
    <source>
        <strain evidence="7">MT8872</strain>
    </source>
</reference>
<keyword evidence="7" id="KW-1185">Reference proteome</keyword>
<protein>
    <submittedName>
        <fullName evidence="8">ANIS5_cation-bd domain-containing protein</fullName>
    </submittedName>
</protein>